<keyword evidence="1" id="KW-1133">Transmembrane helix</keyword>
<dbReference type="OrthoDB" id="5428890at2759"/>
<organism evidence="2 3">
    <name type="scientific">Exophiala aquamarina CBS 119918</name>
    <dbReference type="NCBI Taxonomy" id="1182545"/>
    <lineage>
        <taxon>Eukaryota</taxon>
        <taxon>Fungi</taxon>
        <taxon>Dikarya</taxon>
        <taxon>Ascomycota</taxon>
        <taxon>Pezizomycotina</taxon>
        <taxon>Eurotiomycetes</taxon>
        <taxon>Chaetothyriomycetidae</taxon>
        <taxon>Chaetothyriales</taxon>
        <taxon>Herpotrichiellaceae</taxon>
        <taxon>Exophiala</taxon>
    </lineage>
</organism>
<keyword evidence="1" id="KW-0472">Membrane</keyword>
<keyword evidence="3" id="KW-1185">Reference proteome</keyword>
<evidence type="ECO:0000313" key="2">
    <source>
        <dbReference type="EMBL" id="KEF61016.1"/>
    </source>
</evidence>
<accession>A0A072PMA9</accession>
<protein>
    <submittedName>
        <fullName evidence="2">Uncharacterized protein</fullName>
    </submittedName>
</protein>
<proteinExistence type="predicted"/>
<dbReference type="EMBL" id="AMGV01000002">
    <property type="protein sequence ID" value="KEF61016.1"/>
    <property type="molecule type" value="Genomic_DNA"/>
</dbReference>
<evidence type="ECO:0000256" key="1">
    <source>
        <dbReference type="SAM" id="Phobius"/>
    </source>
</evidence>
<dbReference type="GeneID" id="25277522"/>
<reference evidence="2 3" key="1">
    <citation type="submission" date="2013-03" db="EMBL/GenBank/DDBJ databases">
        <title>The Genome Sequence of Exophiala aquamarina CBS 119918.</title>
        <authorList>
            <consortium name="The Broad Institute Genomics Platform"/>
            <person name="Cuomo C."/>
            <person name="de Hoog S."/>
            <person name="Gorbushina A."/>
            <person name="Walker B."/>
            <person name="Young S.K."/>
            <person name="Zeng Q."/>
            <person name="Gargeya S."/>
            <person name="Fitzgerald M."/>
            <person name="Haas B."/>
            <person name="Abouelleil A."/>
            <person name="Allen A.W."/>
            <person name="Alvarado L."/>
            <person name="Arachchi H.M."/>
            <person name="Berlin A.M."/>
            <person name="Chapman S.B."/>
            <person name="Gainer-Dewar J."/>
            <person name="Goldberg J."/>
            <person name="Griggs A."/>
            <person name="Gujja S."/>
            <person name="Hansen M."/>
            <person name="Howarth C."/>
            <person name="Imamovic A."/>
            <person name="Ireland A."/>
            <person name="Larimer J."/>
            <person name="McCowan C."/>
            <person name="Murphy C."/>
            <person name="Pearson M."/>
            <person name="Poon T.W."/>
            <person name="Priest M."/>
            <person name="Roberts A."/>
            <person name="Saif S."/>
            <person name="Shea T."/>
            <person name="Sisk P."/>
            <person name="Sykes S."/>
            <person name="Wortman J."/>
            <person name="Nusbaum C."/>
            <person name="Birren B."/>
        </authorList>
    </citation>
    <scope>NUCLEOTIDE SEQUENCE [LARGE SCALE GENOMIC DNA]</scope>
    <source>
        <strain evidence="2 3">CBS 119918</strain>
    </source>
</reference>
<name>A0A072PMA9_9EURO</name>
<dbReference type="HOGENOM" id="CLU_053383_0_0_1"/>
<dbReference type="Proteomes" id="UP000027920">
    <property type="component" value="Unassembled WGS sequence"/>
</dbReference>
<dbReference type="AlphaFoldDB" id="A0A072PMA9"/>
<dbReference type="VEuPathDB" id="FungiDB:A1O9_02580"/>
<dbReference type="RefSeq" id="XP_013263606.1">
    <property type="nucleotide sequence ID" value="XM_013408152.1"/>
</dbReference>
<sequence>MKDSEAPPQPYIDLWKNCIEAAGDGTLCLHNRFVAVHLVNIVRHNAHERIDEIRDCIATKYPDRGSTKDFTSNTINQDQATIALAFAIKMWLHLPFTFDFKTPQTLAEWTKGQVPPKTPKDQIIPGTLSSDFCISHFKRKGGMTVIWEDDITQHLKVDKDKGIHVFRHSAMLTAMERSPDPNPFPEGFIEETLHTLYLLFRPLEPHKTRRNVRMMEKNPHIDLELAMAKQASFDLNNYRYWHARLAKIQTAYDRTSPKSLQQWWFDRRDRVQWATFWTAFVVFILTVIFGIISSVTGILQVIAASE</sequence>
<gene>
    <name evidence="2" type="ORF">A1O9_02580</name>
</gene>
<comment type="caution">
    <text evidence="2">The sequence shown here is derived from an EMBL/GenBank/DDBJ whole genome shotgun (WGS) entry which is preliminary data.</text>
</comment>
<evidence type="ECO:0000313" key="3">
    <source>
        <dbReference type="Proteomes" id="UP000027920"/>
    </source>
</evidence>
<feature type="transmembrane region" description="Helical" evidence="1">
    <location>
        <begin position="276"/>
        <end position="303"/>
    </location>
</feature>
<keyword evidence="1" id="KW-0812">Transmembrane</keyword>